<evidence type="ECO:0000256" key="1">
    <source>
        <dbReference type="SAM" id="Phobius"/>
    </source>
</evidence>
<keyword evidence="1" id="KW-1133">Transmembrane helix</keyword>
<dbReference type="EMBL" id="JACEIQ010000017">
    <property type="protein sequence ID" value="MBA4495597.1"/>
    <property type="molecule type" value="Genomic_DNA"/>
</dbReference>
<name>A0A7W1WTA9_9BACL</name>
<feature type="transmembrane region" description="Helical" evidence="1">
    <location>
        <begin position="54"/>
        <end position="75"/>
    </location>
</feature>
<sequence>MSKKDHWTLTRAGKMGTNVSGGMIDGFLLLVWFAGRSEDLLTYKLGTFDTVVGLFLRSFLNEWLTYLALGLPIWVPP</sequence>
<dbReference type="AlphaFoldDB" id="A0A7W1WTA9"/>
<dbReference type="Proteomes" id="UP000535491">
    <property type="component" value="Unassembled WGS sequence"/>
</dbReference>
<evidence type="ECO:0000313" key="3">
    <source>
        <dbReference type="Proteomes" id="UP000535491"/>
    </source>
</evidence>
<keyword evidence="1" id="KW-0812">Transmembrane</keyword>
<feature type="transmembrane region" description="Helical" evidence="1">
    <location>
        <begin position="12"/>
        <end position="34"/>
    </location>
</feature>
<protein>
    <submittedName>
        <fullName evidence="2">Uncharacterized protein</fullName>
    </submittedName>
</protein>
<reference evidence="2 3" key="1">
    <citation type="submission" date="2020-07" db="EMBL/GenBank/DDBJ databases">
        <authorList>
            <person name="Feng H."/>
        </authorList>
    </citation>
    <scope>NUCLEOTIDE SEQUENCE [LARGE SCALE GENOMIC DNA]</scope>
    <source>
        <strain evidence="3">s-10</strain>
    </source>
</reference>
<proteinExistence type="predicted"/>
<keyword evidence="3" id="KW-1185">Reference proteome</keyword>
<organism evidence="2 3">
    <name type="scientific">Paenactinomyces guangxiensis</name>
    <dbReference type="NCBI Taxonomy" id="1490290"/>
    <lineage>
        <taxon>Bacteria</taxon>
        <taxon>Bacillati</taxon>
        <taxon>Bacillota</taxon>
        <taxon>Bacilli</taxon>
        <taxon>Bacillales</taxon>
        <taxon>Thermoactinomycetaceae</taxon>
        <taxon>Paenactinomyces</taxon>
    </lineage>
</organism>
<dbReference type="RefSeq" id="WP_181753216.1">
    <property type="nucleotide sequence ID" value="NZ_JACEIQ010000017.1"/>
</dbReference>
<accession>A0A7W1WTA9</accession>
<comment type="caution">
    <text evidence="2">The sequence shown here is derived from an EMBL/GenBank/DDBJ whole genome shotgun (WGS) entry which is preliminary data.</text>
</comment>
<gene>
    <name evidence="2" type="ORF">H1191_14960</name>
</gene>
<evidence type="ECO:0000313" key="2">
    <source>
        <dbReference type="EMBL" id="MBA4495597.1"/>
    </source>
</evidence>
<keyword evidence="1" id="KW-0472">Membrane</keyword>